<dbReference type="HOGENOM" id="CLU_009665_6_3_1"/>
<keyword evidence="4" id="KW-0472">Membrane</keyword>
<evidence type="ECO:0000313" key="7">
    <source>
        <dbReference type="Proteomes" id="UP000054321"/>
    </source>
</evidence>
<keyword evidence="2" id="KW-0274">FAD</keyword>
<dbReference type="InParanoid" id="A0A0C3GS17"/>
<dbReference type="PRINTS" id="PR00420">
    <property type="entry name" value="RNGMNOXGNASE"/>
</dbReference>
<accession>A0A0C3GS17</accession>
<dbReference type="OrthoDB" id="10021397at2759"/>
<dbReference type="FunFam" id="3.50.50.60:FF:000153">
    <property type="entry name" value="Salicylate hydroxylase, putative"/>
    <property type="match status" value="1"/>
</dbReference>
<organism evidence="6 7">
    <name type="scientific">Oidiodendron maius (strain Zn)</name>
    <dbReference type="NCBI Taxonomy" id="913774"/>
    <lineage>
        <taxon>Eukaryota</taxon>
        <taxon>Fungi</taxon>
        <taxon>Dikarya</taxon>
        <taxon>Ascomycota</taxon>
        <taxon>Pezizomycotina</taxon>
        <taxon>Leotiomycetes</taxon>
        <taxon>Leotiomycetes incertae sedis</taxon>
        <taxon>Myxotrichaceae</taxon>
        <taxon>Oidiodendron</taxon>
    </lineage>
</organism>
<dbReference type="Gene3D" id="3.50.50.60">
    <property type="entry name" value="FAD/NAD(P)-binding domain"/>
    <property type="match status" value="1"/>
</dbReference>
<dbReference type="AlphaFoldDB" id="A0A0C3GS17"/>
<dbReference type="InterPro" id="IPR051104">
    <property type="entry name" value="FAD_monoxygenase"/>
</dbReference>
<keyword evidence="3" id="KW-0560">Oxidoreductase</keyword>
<sequence>MAIKTKAQQPLEVAVIGGGVVGLALVTGLLYRGVSVKVYEKSSSFRPVGAGIGFTPNAMRALGMLHPKALEAQQKVATANGDPDDPNDWIRYLDAYHHNSEEDEEVTIFKLYCGRRGFEGCVRADFMNELLKIIPDGIIEFGKSLENIIDRGDDEKVLMQFRDGTTAEADIVIGCDGIKSEVRKIILGKNHLAAEPSYNHQYALRGLVPMDKAIAALGEYKGRNRHMHLGPGSYVATVPVALGKAINLVAFIQDPDEWPDTTQLTAPADKEKVLQAFNDFGRPVRNLIRTVVDTSPRLDKWGIFDCVDRQSPTFTKGRVCIAGDAAHAASPHHGAGAGMGMEDNLVLAVLLAEVATSEEGQDNRAASIRAALTAYSNVRLERTQWVAESSRTIGELLEWRYPPTMSDWEKCEAELTWRSHKIWHHDQEAMLRTAQADYERILHRTIDT</sequence>
<protein>
    <recommendedName>
        <fullName evidence="5">FAD-binding domain-containing protein</fullName>
    </recommendedName>
</protein>
<evidence type="ECO:0000256" key="4">
    <source>
        <dbReference type="SAM" id="Phobius"/>
    </source>
</evidence>
<proteinExistence type="predicted"/>
<dbReference type="InterPro" id="IPR036188">
    <property type="entry name" value="FAD/NAD-bd_sf"/>
</dbReference>
<dbReference type="Proteomes" id="UP000054321">
    <property type="component" value="Unassembled WGS sequence"/>
</dbReference>
<keyword evidence="1" id="KW-0285">Flavoprotein</keyword>
<evidence type="ECO:0000256" key="1">
    <source>
        <dbReference type="ARBA" id="ARBA00022630"/>
    </source>
</evidence>
<keyword evidence="4" id="KW-0812">Transmembrane</keyword>
<reference evidence="6 7" key="1">
    <citation type="submission" date="2014-04" db="EMBL/GenBank/DDBJ databases">
        <authorList>
            <consortium name="DOE Joint Genome Institute"/>
            <person name="Kuo A."/>
            <person name="Martino E."/>
            <person name="Perotto S."/>
            <person name="Kohler A."/>
            <person name="Nagy L.G."/>
            <person name="Floudas D."/>
            <person name="Copeland A."/>
            <person name="Barry K.W."/>
            <person name="Cichocki N."/>
            <person name="Veneault-Fourrey C."/>
            <person name="LaButti K."/>
            <person name="Lindquist E.A."/>
            <person name="Lipzen A."/>
            <person name="Lundell T."/>
            <person name="Morin E."/>
            <person name="Murat C."/>
            <person name="Sun H."/>
            <person name="Tunlid A."/>
            <person name="Henrissat B."/>
            <person name="Grigoriev I.V."/>
            <person name="Hibbett D.S."/>
            <person name="Martin F."/>
            <person name="Nordberg H.P."/>
            <person name="Cantor M.N."/>
            <person name="Hua S.X."/>
        </authorList>
    </citation>
    <scope>NUCLEOTIDE SEQUENCE [LARGE SCALE GENOMIC DNA]</scope>
    <source>
        <strain evidence="6 7">Zn</strain>
    </source>
</reference>
<evidence type="ECO:0000256" key="3">
    <source>
        <dbReference type="ARBA" id="ARBA00023002"/>
    </source>
</evidence>
<dbReference type="GO" id="GO:0071949">
    <property type="term" value="F:FAD binding"/>
    <property type="evidence" value="ECO:0007669"/>
    <property type="project" value="InterPro"/>
</dbReference>
<dbReference type="GO" id="GO:0044550">
    <property type="term" value="P:secondary metabolite biosynthetic process"/>
    <property type="evidence" value="ECO:0007669"/>
    <property type="project" value="TreeGrafter"/>
</dbReference>
<feature type="transmembrane region" description="Helical" evidence="4">
    <location>
        <begin position="12"/>
        <end position="31"/>
    </location>
</feature>
<keyword evidence="4" id="KW-1133">Transmembrane helix</keyword>
<dbReference type="EMBL" id="KN832891">
    <property type="protein sequence ID" value="KIM94089.1"/>
    <property type="molecule type" value="Genomic_DNA"/>
</dbReference>
<dbReference type="STRING" id="913774.A0A0C3GS17"/>
<name>A0A0C3GS17_OIDMZ</name>
<evidence type="ECO:0000259" key="5">
    <source>
        <dbReference type="Pfam" id="PF01494"/>
    </source>
</evidence>
<feature type="domain" description="FAD-binding" evidence="5">
    <location>
        <begin position="298"/>
        <end position="359"/>
    </location>
</feature>
<dbReference type="SUPFAM" id="SSF51905">
    <property type="entry name" value="FAD/NAD(P)-binding domain"/>
    <property type="match status" value="1"/>
</dbReference>
<evidence type="ECO:0000256" key="2">
    <source>
        <dbReference type="ARBA" id="ARBA00022827"/>
    </source>
</evidence>
<dbReference type="InterPro" id="IPR002938">
    <property type="entry name" value="FAD-bd"/>
</dbReference>
<keyword evidence="7" id="KW-1185">Reference proteome</keyword>
<dbReference type="GO" id="GO:0016491">
    <property type="term" value="F:oxidoreductase activity"/>
    <property type="evidence" value="ECO:0007669"/>
    <property type="project" value="UniProtKB-KW"/>
</dbReference>
<dbReference type="PANTHER" id="PTHR46720">
    <property type="entry name" value="HYDROXYLASE, PUTATIVE (AFU_ORTHOLOGUE AFUA_3G01460)-RELATED"/>
    <property type="match status" value="1"/>
</dbReference>
<dbReference type="Pfam" id="PF01494">
    <property type="entry name" value="FAD_binding_3"/>
    <property type="match status" value="1"/>
</dbReference>
<evidence type="ECO:0000313" key="6">
    <source>
        <dbReference type="EMBL" id="KIM94089.1"/>
    </source>
</evidence>
<reference evidence="7" key="2">
    <citation type="submission" date="2015-01" db="EMBL/GenBank/DDBJ databases">
        <title>Evolutionary Origins and Diversification of the Mycorrhizal Mutualists.</title>
        <authorList>
            <consortium name="DOE Joint Genome Institute"/>
            <consortium name="Mycorrhizal Genomics Consortium"/>
            <person name="Kohler A."/>
            <person name="Kuo A."/>
            <person name="Nagy L.G."/>
            <person name="Floudas D."/>
            <person name="Copeland A."/>
            <person name="Barry K.W."/>
            <person name="Cichocki N."/>
            <person name="Veneault-Fourrey C."/>
            <person name="LaButti K."/>
            <person name="Lindquist E.A."/>
            <person name="Lipzen A."/>
            <person name="Lundell T."/>
            <person name="Morin E."/>
            <person name="Murat C."/>
            <person name="Riley R."/>
            <person name="Ohm R."/>
            <person name="Sun H."/>
            <person name="Tunlid A."/>
            <person name="Henrissat B."/>
            <person name="Grigoriev I.V."/>
            <person name="Hibbett D.S."/>
            <person name="Martin F."/>
        </authorList>
    </citation>
    <scope>NUCLEOTIDE SEQUENCE [LARGE SCALE GENOMIC DNA]</scope>
    <source>
        <strain evidence="7">Zn</strain>
    </source>
</reference>
<gene>
    <name evidence="6" type="ORF">OIDMADRAFT_45885</name>
</gene>
<dbReference type="PANTHER" id="PTHR46720:SF3">
    <property type="entry name" value="FAD-BINDING DOMAIN-CONTAINING PROTEIN-RELATED"/>
    <property type="match status" value="1"/>
</dbReference>